<keyword evidence="4" id="KW-0813">Transport</keyword>
<feature type="domain" description="Major facilitator superfamily (MFS) profile" evidence="10">
    <location>
        <begin position="64"/>
        <end position="464"/>
    </location>
</feature>
<reference evidence="11" key="1">
    <citation type="submission" date="2025-08" db="UniProtKB">
        <authorList>
            <consortium name="Ensembl"/>
        </authorList>
    </citation>
    <scope>IDENTIFICATION</scope>
</reference>
<feature type="transmembrane region" description="Helical" evidence="9">
    <location>
        <begin position="410"/>
        <end position="430"/>
    </location>
</feature>
<accession>A0A8D1WZW9</accession>
<evidence type="ECO:0000256" key="5">
    <source>
        <dbReference type="ARBA" id="ARBA00022692"/>
    </source>
</evidence>
<dbReference type="Gene3D" id="1.20.1250.20">
    <property type="entry name" value="MFS general substrate transporter like domains"/>
    <property type="match status" value="2"/>
</dbReference>
<feature type="transmembrane region" description="Helical" evidence="9">
    <location>
        <begin position="188"/>
        <end position="209"/>
    </location>
</feature>
<dbReference type="Proteomes" id="UP000694723">
    <property type="component" value="Unplaced"/>
</dbReference>
<evidence type="ECO:0000256" key="9">
    <source>
        <dbReference type="SAM" id="Phobius"/>
    </source>
</evidence>
<sequence length="499" mass="54636">MWAPNAIMTRFALSSRVVKFRRTGESARSEDDTASGEHEVQIEGVRAGLEAVELDDGAAVPKEFANPTDGEGMADAMEMMILSILAPQLHCEWRLPSWQVALLTSVVFVGMMSSSTLWGNISDQYGRKTGLKISVLWTLYYGILSAFAPVYSWILVLRGLVGFGIGGVPQSVTLYAEFLPMKARAKCILLIEVFWAIGTVFEVILAVFVMPSLGWRWLLLLSAVPLLLFAVLCFWLPESARYDVLSGNQEKAIATLKRIATENGAPMPLGKLIISRQEDRELFINTAHASASLPLCLHLPVSSRKKAVEAKCSLACEYLSKEDYMDLLWTTLSEFPGVLVTLWIIDRLGRKKTMALCFVVFSFCSLLLFICVGRNMLTLLLFIARAFISGGFQAAYVYTPEVYPTATRALGLGTCSGMARVGALITPFIAQVMLESSVYLTLAVYSGCCLLAALASCFLPIETKGRGLQESSHREWGQEMVGRGAHGTGVARSNSGSQE</sequence>
<evidence type="ECO:0000256" key="4">
    <source>
        <dbReference type="ARBA" id="ARBA00022448"/>
    </source>
</evidence>
<feature type="transmembrane region" description="Helical" evidence="9">
    <location>
        <begin position="133"/>
        <end position="154"/>
    </location>
</feature>
<evidence type="ECO:0000259" key="10">
    <source>
        <dbReference type="PROSITE" id="PS50850"/>
    </source>
</evidence>
<feature type="region of interest" description="Disordered" evidence="8">
    <location>
        <begin position="479"/>
        <end position="499"/>
    </location>
</feature>
<organism evidence="11 12">
    <name type="scientific">Sus scrofa</name>
    <name type="common">Pig</name>
    <dbReference type="NCBI Taxonomy" id="9823"/>
    <lineage>
        <taxon>Eukaryota</taxon>
        <taxon>Metazoa</taxon>
        <taxon>Chordata</taxon>
        <taxon>Craniata</taxon>
        <taxon>Vertebrata</taxon>
        <taxon>Euteleostomi</taxon>
        <taxon>Mammalia</taxon>
        <taxon>Eutheria</taxon>
        <taxon>Laurasiatheria</taxon>
        <taxon>Artiodactyla</taxon>
        <taxon>Suina</taxon>
        <taxon>Suidae</taxon>
        <taxon>Sus</taxon>
    </lineage>
</organism>
<evidence type="ECO:0000256" key="1">
    <source>
        <dbReference type="ARBA" id="ARBA00004644"/>
    </source>
</evidence>
<dbReference type="PROSITE" id="PS50850">
    <property type="entry name" value="MFS"/>
    <property type="match status" value="1"/>
</dbReference>
<name>A0A8D1WZW9_PIG</name>
<evidence type="ECO:0000313" key="11">
    <source>
        <dbReference type="Ensembl" id="ENSSSCP00060046828.1"/>
    </source>
</evidence>
<keyword evidence="5 9" id="KW-0812">Transmembrane</keyword>
<dbReference type="InterPro" id="IPR020846">
    <property type="entry name" value="MFS_dom"/>
</dbReference>
<evidence type="ECO:0000256" key="3">
    <source>
        <dbReference type="ARBA" id="ARBA00015072"/>
    </source>
</evidence>
<dbReference type="AlphaFoldDB" id="A0A8D1WZW9"/>
<feature type="transmembrane region" description="Helical" evidence="9">
    <location>
        <begin position="160"/>
        <end position="176"/>
    </location>
</feature>
<evidence type="ECO:0000313" key="12">
    <source>
        <dbReference type="Proteomes" id="UP000694723"/>
    </source>
</evidence>
<dbReference type="SUPFAM" id="SSF103473">
    <property type="entry name" value="MFS general substrate transporter"/>
    <property type="match status" value="2"/>
</dbReference>
<dbReference type="Pfam" id="PF07690">
    <property type="entry name" value="MFS_1"/>
    <property type="match status" value="1"/>
</dbReference>
<keyword evidence="7 9" id="KW-0472">Membrane</keyword>
<feature type="transmembrane region" description="Helical" evidence="9">
    <location>
        <begin position="215"/>
        <end position="236"/>
    </location>
</feature>
<dbReference type="InterPro" id="IPR011701">
    <property type="entry name" value="MFS"/>
</dbReference>
<evidence type="ECO:0000256" key="8">
    <source>
        <dbReference type="SAM" id="MobiDB-lite"/>
    </source>
</evidence>
<protein>
    <recommendedName>
        <fullName evidence="3">Synaptic vesicle 2-related protein</fullName>
    </recommendedName>
</protein>
<evidence type="ECO:0000256" key="7">
    <source>
        <dbReference type="ARBA" id="ARBA00023136"/>
    </source>
</evidence>
<feature type="transmembrane region" description="Helical" evidence="9">
    <location>
        <begin position="376"/>
        <end position="398"/>
    </location>
</feature>
<dbReference type="InterPro" id="IPR036259">
    <property type="entry name" value="MFS_trans_sf"/>
</dbReference>
<evidence type="ECO:0000256" key="6">
    <source>
        <dbReference type="ARBA" id="ARBA00022989"/>
    </source>
</evidence>
<comment type="subcellular location">
    <subcellularLocation>
        <location evidence="1">Cytoplasmic vesicle</location>
        <location evidence="1">Secretory vesicle</location>
        <location evidence="1">Synaptic vesicle membrane</location>
        <topology evidence="1">Multi-pass membrane protein</topology>
    </subcellularLocation>
</comment>
<dbReference type="Ensembl" id="ENSSSCT00060106152.1">
    <property type="protein sequence ID" value="ENSSSCP00060046828.1"/>
    <property type="gene ID" value="ENSSSCG00060077124.1"/>
</dbReference>
<comment type="similarity">
    <text evidence="2">Belongs to the major facilitator superfamily.</text>
</comment>
<dbReference type="GO" id="GO:0030672">
    <property type="term" value="C:synaptic vesicle membrane"/>
    <property type="evidence" value="ECO:0007669"/>
    <property type="project" value="UniProtKB-SubCell"/>
</dbReference>
<feature type="transmembrane region" description="Helical" evidence="9">
    <location>
        <begin position="98"/>
        <end position="121"/>
    </location>
</feature>
<feature type="transmembrane region" description="Helical" evidence="9">
    <location>
        <begin position="442"/>
        <end position="461"/>
    </location>
</feature>
<evidence type="ECO:0000256" key="2">
    <source>
        <dbReference type="ARBA" id="ARBA00008335"/>
    </source>
</evidence>
<dbReference type="PANTHER" id="PTHR23511">
    <property type="entry name" value="SYNAPTIC VESICLE GLYCOPROTEIN 2"/>
    <property type="match status" value="1"/>
</dbReference>
<dbReference type="GO" id="GO:0022857">
    <property type="term" value="F:transmembrane transporter activity"/>
    <property type="evidence" value="ECO:0007669"/>
    <property type="project" value="InterPro"/>
</dbReference>
<dbReference type="PANTHER" id="PTHR23511:SF5">
    <property type="entry name" value="MAJOR FACILITATOR-TYPE TRANSPORTER HXNZ-RELATED"/>
    <property type="match status" value="1"/>
</dbReference>
<dbReference type="InterPro" id="IPR047969">
    <property type="entry name" value="SVOP-like_MFS_dom"/>
</dbReference>
<feature type="transmembrane region" description="Helical" evidence="9">
    <location>
        <begin position="353"/>
        <end position="370"/>
    </location>
</feature>
<dbReference type="CDD" id="cd17441">
    <property type="entry name" value="MFS_SVOP"/>
    <property type="match status" value="1"/>
</dbReference>
<dbReference type="InterPro" id="IPR005828">
    <property type="entry name" value="MFS_sugar_transport-like"/>
</dbReference>
<proteinExistence type="inferred from homology"/>
<dbReference type="Pfam" id="PF00083">
    <property type="entry name" value="Sugar_tr"/>
    <property type="match status" value="1"/>
</dbReference>
<keyword evidence="6 9" id="KW-1133">Transmembrane helix</keyword>